<protein>
    <submittedName>
        <fullName evidence="3">DNA repair protein RAD7</fullName>
    </submittedName>
</protein>
<dbReference type="Proteomes" id="UP001623330">
    <property type="component" value="Unassembled WGS sequence"/>
</dbReference>
<evidence type="ECO:0000313" key="4">
    <source>
        <dbReference type="Proteomes" id="UP001623330"/>
    </source>
</evidence>
<evidence type="ECO:0000313" key="3">
    <source>
        <dbReference type="EMBL" id="KAL3232094.1"/>
    </source>
</evidence>
<organism evidence="3 4">
    <name type="scientific">Nakaseomyces bracarensis</name>
    <dbReference type="NCBI Taxonomy" id="273131"/>
    <lineage>
        <taxon>Eukaryota</taxon>
        <taxon>Fungi</taxon>
        <taxon>Dikarya</taxon>
        <taxon>Ascomycota</taxon>
        <taxon>Saccharomycotina</taxon>
        <taxon>Saccharomycetes</taxon>
        <taxon>Saccharomycetales</taxon>
        <taxon>Saccharomycetaceae</taxon>
        <taxon>Nakaseomyces</taxon>
    </lineage>
</organism>
<feature type="compositionally biased region" description="Acidic residues" evidence="2">
    <location>
        <begin position="106"/>
        <end position="126"/>
    </location>
</feature>
<accession>A0ABR4NTP1</accession>
<dbReference type="SMART" id="SM00367">
    <property type="entry name" value="LRR_CC"/>
    <property type="match status" value="5"/>
</dbReference>
<keyword evidence="1" id="KW-0175">Coiled coil</keyword>
<feature type="compositionally biased region" description="Polar residues" evidence="2">
    <location>
        <begin position="93"/>
        <end position="102"/>
    </location>
</feature>
<comment type="caution">
    <text evidence="3">The sequence shown here is derived from an EMBL/GenBank/DDBJ whole genome shotgun (WGS) entry which is preliminary data.</text>
</comment>
<keyword evidence="4" id="KW-1185">Reference proteome</keyword>
<feature type="region of interest" description="Disordered" evidence="2">
    <location>
        <begin position="43"/>
        <end position="130"/>
    </location>
</feature>
<feature type="coiled-coil region" evidence="1">
    <location>
        <begin position="171"/>
        <end position="199"/>
    </location>
</feature>
<feature type="compositionally biased region" description="Basic and acidic residues" evidence="2">
    <location>
        <begin position="43"/>
        <end position="57"/>
    </location>
</feature>
<name>A0ABR4NTP1_9SACH</name>
<feature type="compositionally biased region" description="Acidic residues" evidence="2">
    <location>
        <begin position="58"/>
        <end position="76"/>
    </location>
</feature>
<dbReference type="Gene3D" id="3.80.10.10">
    <property type="entry name" value="Ribonuclease Inhibitor"/>
    <property type="match status" value="1"/>
</dbReference>
<dbReference type="PANTHER" id="PTHR13318">
    <property type="entry name" value="PARTNER OF PAIRED, ISOFORM B-RELATED"/>
    <property type="match status" value="1"/>
</dbReference>
<reference evidence="3 4" key="1">
    <citation type="submission" date="2024-05" db="EMBL/GenBank/DDBJ databases">
        <title>Long read based assembly of the Candida bracarensis genome reveals expanded adhesin content.</title>
        <authorList>
            <person name="Marcet-Houben M."/>
            <person name="Ksiezopolska E."/>
            <person name="Gabaldon T."/>
        </authorList>
    </citation>
    <scope>NUCLEOTIDE SEQUENCE [LARGE SCALE GENOMIC DNA]</scope>
    <source>
        <strain evidence="3 4">CBM6</strain>
    </source>
</reference>
<dbReference type="InterPro" id="IPR032675">
    <property type="entry name" value="LRR_dom_sf"/>
</dbReference>
<evidence type="ECO:0000256" key="1">
    <source>
        <dbReference type="SAM" id="Coils"/>
    </source>
</evidence>
<gene>
    <name evidence="3" type="ORF">RNJ44_04010</name>
</gene>
<proteinExistence type="predicted"/>
<feature type="region of interest" description="Disordered" evidence="2">
    <location>
        <begin position="1"/>
        <end position="21"/>
    </location>
</feature>
<feature type="region of interest" description="Disordered" evidence="2">
    <location>
        <begin position="143"/>
        <end position="167"/>
    </location>
</feature>
<evidence type="ECO:0000256" key="2">
    <source>
        <dbReference type="SAM" id="MobiDB-lite"/>
    </source>
</evidence>
<sequence>MYRSRNRNRQNSGIKGPSSALTQFLKEEGISAEAIRERWLQRYAKKDSKGKQDKSGSEDVDVEEHDIESIEVDGANDSESTISDKPKLGSEELNITITSDNNSFDEKEEEEDEDVEEVMDEEDIPILDDKNKYQRRMKKFQVDSDEEEYDADENSRSATPSLPAKRRALDKATLEKKSKDIIQNRKKKQKRAANLLNRQINPVSTLQSICISKISDNIYKWQKGTEEDGAKSMFGNLRDVLGGVSKENLNNLANALSKNRALNDQTLQLFLKTDLEALTFHDCSKVSYDGYKTLAIFSPHLEKLSLQMCGQLNNEALLYLAEKLPNLKAIHLDGPFLINENTWIEFFELMKGRLEEFKISNTHRFSDKALSSLLVNCGHSLRVLSLVRLDSVFNYALLPQYLNNEQFSSLEIGYPYNDEDVSDEVLINILGQVGHTMKKLVITGCTELTDSFIINGIGAFIGENNQLEELGLEELDQLSNDSLIYLFSQLQFPFLTKCSFRRSIQIGDGTILELLQNSAVQSLKYLDFNSLKDLTKDVLSIISCPYLTYIDLAFVRSVDDAIIEKLGNQNPKLQIIEVFGDSLVTEKAKIRPGLALTGRQSDSI</sequence>
<feature type="compositionally biased region" description="Acidic residues" evidence="2">
    <location>
        <begin position="143"/>
        <end position="152"/>
    </location>
</feature>
<dbReference type="SUPFAM" id="SSF52047">
    <property type="entry name" value="RNI-like"/>
    <property type="match status" value="1"/>
</dbReference>
<dbReference type="InterPro" id="IPR006553">
    <property type="entry name" value="Leu-rich_rpt_Cys-con_subtyp"/>
</dbReference>
<dbReference type="EMBL" id="JBEVYD010000005">
    <property type="protein sequence ID" value="KAL3232094.1"/>
    <property type="molecule type" value="Genomic_DNA"/>
</dbReference>
<dbReference type="PANTHER" id="PTHR13318:SF247">
    <property type="entry name" value="GH16156P"/>
    <property type="match status" value="1"/>
</dbReference>